<name>A0A9D1AH09_9FIRM</name>
<dbReference type="Gene3D" id="3.40.50.300">
    <property type="entry name" value="P-loop containing nucleotide triphosphate hydrolases"/>
    <property type="match status" value="1"/>
</dbReference>
<dbReference type="Proteomes" id="UP000824179">
    <property type="component" value="Unassembled WGS sequence"/>
</dbReference>
<gene>
    <name evidence="1" type="ORF">IAB90_04245</name>
</gene>
<sequence>MKNLFFIGGPMGVGKSAVSRELQRVLPDCALLDGDNLWDMRPFVVNEDTKACVLANIIACLNNFLACPQFKNIIFCWVMHEQSIIDGIVSQLDLNGARLISLLLICKKRTLLKRLSRDIRRGARKEDVKERAINYLPLYAGLSTAKVETDGLTPAEIAQIISDL</sequence>
<reference evidence="1" key="1">
    <citation type="submission" date="2020-10" db="EMBL/GenBank/DDBJ databases">
        <authorList>
            <person name="Gilroy R."/>
        </authorList>
    </citation>
    <scope>NUCLEOTIDE SEQUENCE</scope>
    <source>
        <strain evidence="1">ChiW25-3613</strain>
    </source>
</reference>
<dbReference type="AlphaFoldDB" id="A0A9D1AH09"/>
<dbReference type="Pfam" id="PF13238">
    <property type="entry name" value="AAA_18"/>
    <property type="match status" value="1"/>
</dbReference>
<dbReference type="EMBL" id="DVHB01000073">
    <property type="protein sequence ID" value="HIR39576.1"/>
    <property type="molecule type" value="Genomic_DNA"/>
</dbReference>
<organism evidence="1 2">
    <name type="scientific">Candidatus Coproplasma stercoripullorum</name>
    <dbReference type="NCBI Taxonomy" id="2840751"/>
    <lineage>
        <taxon>Bacteria</taxon>
        <taxon>Bacillati</taxon>
        <taxon>Bacillota</taxon>
        <taxon>Clostridia</taxon>
        <taxon>Eubacteriales</taxon>
        <taxon>Candidatus Coproplasma</taxon>
    </lineage>
</organism>
<proteinExistence type="predicted"/>
<dbReference type="InterPro" id="IPR027417">
    <property type="entry name" value="P-loop_NTPase"/>
</dbReference>
<accession>A0A9D1AH09</accession>
<protein>
    <submittedName>
        <fullName evidence="1">AAA family ATPase</fullName>
    </submittedName>
</protein>
<comment type="caution">
    <text evidence="1">The sequence shown here is derived from an EMBL/GenBank/DDBJ whole genome shotgun (WGS) entry which is preliminary data.</text>
</comment>
<reference evidence="1" key="2">
    <citation type="journal article" date="2021" name="PeerJ">
        <title>Extensive microbial diversity within the chicken gut microbiome revealed by metagenomics and culture.</title>
        <authorList>
            <person name="Gilroy R."/>
            <person name="Ravi A."/>
            <person name="Getino M."/>
            <person name="Pursley I."/>
            <person name="Horton D.L."/>
            <person name="Alikhan N.F."/>
            <person name="Baker D."/>
            <person name="Gharbi K."/>
            <person name="Hall N."/>
            <person name="Watson M."/>
            <person name="Adriaenssens E.M."/>
            <person name="Foster-Nyarko E."/>
            <person name="Jarju S."/>
            <person name="Secka A."/>
            <person name="Antonio M."/>
            <person name="Oren A."/>
            <person name="Chaudhuri R.R."/>
            <person name="La Ragione R."/>
            <person name="Hildebrand F."/>
            <person name="Pallen M.J."/>
        </authorList>
    </citation>
    <scope>NUCLEOTIDE SEQUENCE</scope>
    <source>
        <strain evidence="1">ChiW25-3613</strain>
    </source>
</reference>
<dbReference type="SUPFAM" id="SSF52540">
    <property type="entry name" value="P-loop containing nucleoside triphosphate hydrolases"/>
    <property type="match status" value="1"/>
</dbReference>
<evidence type="ECO:0000313" key="1">
    <source>
        <dbReference type="EMBL" id="HIR39576.1"/>
    </source>
</evidence>
<evidence type="ECO:0000313" key="2">
    <source>
        <dbReference type="Proteomes" id="UP000824179"/>
    </source>
</evidence>